<dbReference type="PIRSF" id="PIRSF006598">
    <property type="entry name" value="UCP006598"/>
    <property type="match status" value="1"/>
</dbReference>
<gene>
    <name evidence="1" type="ordered locus">Mfer_1089</name>
</gene>
<dbReference type="OrthoDB" id="120859at2157"/>
<reference evidence="1 2" key="1">
    <citation type="journal article" date="2010" name="Stand. Genomic Sci.">
        <title>Complete genome sequence of Methanothermus fervidus type strain (V24S).</title>
        <authorList>
            <person name="Anderson I."/>
            <person name="Djao O.D."/>
            <person name="Misra M."/>
            <person name="Chertkov O."/>
            <person name="Nolan M."/>
            <person name="Lucas S."/>
            <person name="Lapidus A."/>
            <person name="Del Rio T.G."/>
            <person name="Tice H."/>
            <person name="Cheng J.F."/>
            <person name="Tapia R."/>
            <person name="Han C."/>
            <person name="Goodwin L."/>
            <person name="Pitluck S."/>
            <person name="Liolios K."/>
            <person name="Ivanova N."/>
            <person name="Mavromatis K."/>
            <person name="Mikhailova N."/>
            <person name="Pati A."/>
            <person name="Brambilla E."/>
            <person name="Chen A."/>
            <person name="Palaniappan K."/>
            <person name="Land M."/>
            <person name="Hauser L."/>
            <person name="Chang Y.J."/>
            <person name="Jeffries C.D."/>
            <person name="Sikorski J."/>
            <person name="Spring S."/>
            <person name="Rohde M."/>
            <person name="Eichinger K."/>
            <person name="Huber H."/>
            <person name="Wirth R."/>
            <person name="Goker M."/>
            <person name="Detter J.C."/>
            <person name="Woyke T."/>
            <person name="Bristow J."/>
            <person name="Eisen J.A."/>
            <person name="Markowitz V."/>
            <person name="Hugenholtz P."/>
            <person name="Klenk H.P."/>
            <person name="Kyrpides N.C."/>
        </authorList>
    </citation>
    <scope>NUCLEOTIDE SEQUENCE [LARGE SCALE GENOMIC DNA]</scope>
    <source>
        <strain evidence="2">ATCC 43054 / DSM 2088 / JCM 10308 / V24 S</strain>
    </source>
</reference>
<organism evidence="1 2">
    <name type="scientific">Methanothermus fervidus (strain ATCC 43054 / DSM 2088 / JCM 10308 / V24 S)</name>
    <dbReference type="NCBI Taxonomy" id="523846"/>
    <lineage>
        <taxon>Archaea</taxon>
        <taxon>Methanobacteriati</taxon>
        <taxon>Methanobacteriota</taxon>
        <taxon>Methanomada group</taxon>
        <taxon>Methanobacteria</taxon>
        <taxon>Methanobacteriales</taxon>
        <taxon>Methanothermaceae</taxon>
        <taxon>Methanothermus</taxon>
    </lineage>
</organism>
<evidence type="ECO:0008006" key="3">
    <source>
        <dbReference type="Google" id="ProtNLM"/>
    </source>
</evidence>
<dbReference type="EMBL" id="CP002278">
    <property type="protein sequence ID" value="ADP77883.1"/>
    <property type="molecule type" value="Genomic_DNA"/>
</dbReference>
<name>E3GWB8_METFV</name>
<protein>
    <recommendedName>
        <fullName evidence="3">DUF2117 domain-containing protein</fullName>
    </recommendedName>
</protein>
<keyword evidence="2" id="KW-1185">Reference proteome</keyword>
<dbReference type="KEGG" id="mfv:Mfer_1089"/>
<dbReference type="AlphaFoldDB" id="E3GWB8"/>
<sequence length="369" mass="41628">MLKIGVVVHGPHIIDTGYALKIIKLLERYGKVKAVLGGTMGRTAVYDAHLENIIDISKKRLPSESIDMLAKECDFVFLLDYGKSKITGHAFGYKVFKKLKTNPKLIQIERPGEKDGTIIVWNKKAENFAKKIAKKLKLKLVKKEDVEKEIKGKIIYEKNGKKYRRVLGVSKGENIFVNGIVVGKAKSDEVTLVAKNGIIIDIIGGKLKKHGVEKLGKVDLEKAIIKTGLLRRSEVKARKVIKRKSKKEFNVGFLDHAAEDVYQLKNCDVVVTIGDDTTLVASDILYRFDVPVIGITDGDVDKVVKKGFKNPGSMIIEVEKGWDDKIGKIILSKIFKNKKYIKIKNINKLKRKIQEIINKMNIKYNIKEF</sequence>
<proteinExistence type="predicted"/>
<accession>E3GWB8</accession>
<dbReference type="Pfam" id="PF09890">
    <property type="entry name" value="DUF2117"/>
    <property type="match status" value="1"/>
</dbReference>
<evidence type="ECO:0000313" key="1">
    <source>
        <dbReference type="EMBL" id="ADP77883.1"/>
    </source>
</evidence>
<dbReference type="STRING" id="523846.Mfer_1089"/>
<evidence type="ECO:0000313" key="2">
    <source>
        <dbReference type="Proteomes" id="UP000002315"/>
    </source>
</evidence>
<dbReference type="HOGENOM" id="CLU_038447_0_0_2"/>
<dbReference type="InterPro" id="IPR012032">
    <property type="entry name" value="UCP006598"/>
</dbReference>
<dbReference type="Proteomes" id="UP000002315">
    <property type="component" value="Chromosome"/>
</dbReference>